<evidence type="ECO:0000256" key="4">
    <source>
        <dbReference type="ARBA" id="ARBA00022679"/>
    </source>
</evidence>
<feature type="region of interest" description="Disordered" evidence="16">
    <location>
        <begin position="669"/>
        <end position="691"/>
    </location>
</feature>
<dbReference type="EC" id="2.7.11.1" evidence="2"/>
<dbReference type="InterPro" id="IPR000719">
    <property type="entry name" value="Prot_kinase_dom"/>
</dbReference>
<feature type="compositionally biased region" description="Low complexity" evidence="16">
    <location>
        <begin position="674"/>
        <end position="691"/>
    </location>
</feature>
<comment type="catalytic activity">
    <reaction evidence="14">
        <text>L-seryl-[protein] + ATP = O-phospho-L-seryl-[protein] + ADP + H(+)</text>
        <dbReference type="Rhea" id="RHEA:17989"/>
        <dbReference type="Rhea" id="RHEA-COMP:9863"/>
        <dbReference type="Rhea" id="RHEA-COMP:11604"/>
        <dbReference type="ChEBI" id="CHEBI:15378"/>
        <dbReference type="ChEBI" id="CHEBI:29999"/>
        <dbReference type="ChEBI" id="CHEBI:30616"/>
        <dbReference type="ChEBI" id="CHEBI:83421"/>
        <dbReference type="ChEBI" id="CHEBI:456216"/>
        <dbReference type="EC" id="2.7.11.1"/>
    </reaction>
</comment>
<dbReference type="Pfam" id="PF07714">
    <property type="entry name" value="PK_Tyr_Ser-Thr"/>
    <property type="match status" value="1"/>
</dbReference>
<dbReference type="InterPro" id="IPR045874">
    <property type="entry name" value="LRK10/LRL21-25-like"/>
</dbReference>
<dbReference type="Pfam" id="PF14380">
    <property type="entry name" value="WAK_assoc"/>
    <property type="match status" value="1"/>
</dbReference>
<feature type="signal peptide" evidence="18">
    <location>
        <begin position="1"/>
        <end position="25"/>
    </location>
</feature>
<dbReference type="InterPro" id="IPR017441">
    <property type="entry name" value="Protein_kinase_ATP_BS"/>
</dbReference>
<dbReference type="InterPro" id="IPR011009">
    <property type="entry name" value="Kinase-like_dom_sf"/>
</dbReference>
<dbReference type="InterPro" id="IPR008271">
    <property type="entry name" value="Ser/Thr_kinase_AS"/>
</dbReference>
<dbReference type="PANTHER" id="PTHR27009">
    <property type="entry name" value="RUST RESISTANCE KINASE LR10-RELATED"/>
    <property type="match status" value="1"/>
</dbReference>
<keyword evidence="10 17" id="KW-1133">Transmembrane helix</keyword>
<dbReference type="EMBL" id="JBEDUW010000005">
    <property type="protein sequence ID" value="KAK9926334.1"/>
    <property type="molecule type" value="Genomic_DNA"/>
</dbReference>
<evidence type="ECO:0000256" key="18">
    <source>
        <dbReference type="SAM" id="SignalP"/>
    </source>
</evidence>
<evidence type="ECO:0000256" key="16">
    <source>
        <dbReference type="SAM" id="MobiDB-lite"/>
    </source>
</evidence>
<dbReference type="FunFam" id="3.30.200.20:FF:000178">
    <property type="entry name" value="serine/threonine-protein kinase PBS1-like"/>
    <property type="match status" value="1"/>
</dbReference>
<evidence type="ECO:0000256" key="6">
    <source>
        <dbReference type="ARBA" id="ARBA00022729"/>
    </source>
</evidence>
<evidence type="ECO:0000256" key="10">
    <source>
        <dbReference type="ARBA" id="ARBA00022989"/>
    </source>
</evidence>
<feature type="transmembrane region" description="Helical" evidence="17">
    <location>
        <begin position="320"/>
        <end position="337"/>
    </location>
</feature>
<dbReference type="PROSITE" id="PS50011">
    <property type="entry name" value="PROTEIN_KINASE_DOM"/>
    <property type="match status" value="1"/>
</dbReference>
<dbReference type="GO" id="GO:0030247">
    <property type="term" value="F:polysaccharide binding"/>
    <property type="evidence" value="ECO:0007669"/>
    <property type="project" value="InterPro"/>
</dbReference>
<sequence>MSSPISYLLAALPLLFFFIFHGSNANFSPSKNCPIYDCTKGHKFHYPFWKIEDSAAADQYCGYPGFGLNCSSESGEPVLTLPNNDSFYVRDINFTESTITLVDIDVVDQTCPRPRHNISVGTLPFHYSPFDVNLSFYFNCTSYPTHVSPIACLGSTNNSFVFTEGFDWSEDCAENVVVTVIKTEEITSSELSGAFGVAMKKGFGLNWSNDKECGSCEASGGFCGYNTTTAKFLCFCKHGYTRSESNGLCINGFQERSEVPELSRRRSSGGVPRQTLSPTRAPSKPRGSPPCLRLSNSLGASGVGVLELESAVQYRNYRCVFAVILTISIMSIIFYLWQIRNRKRYGPSTPSSYASSYASESFFQNMGRLAVKRYKFSDIRKMTNSFKDKLGQGGFGDVYKGQLLDGCPVAVKVLNESKGNGEDFVNEVASISRTSHVNVVTLLGYCFEGQKKALIYEFMPNGSLEKFLYKGKDPLSTPHLELERLFQIATGIARGLEYLHRGCNTRILHFDIKPHNILLDENFCPKISDFGLSKLCTRKESIISMFDARGTVGYIAPEVFCRNFGGVSAKSDVYSYGMMILEMVGGRKNVDAQESHTSEFFFADWVYEHLEQGSNFGLLNAVTEEEKEIARKMIFVGLWCIQTKPSVRPSMSKVIEMLEGSIETLQIPPKPILSSPVRSSPPESTTSSTLS</sequence>
<dbReference type="InterPro" id="IPR032872">
    <property type="entry name" value="WAK_assoc_C"/>
</dbReference>
<evidence type="ECO:0000313" key="20">
    <source>
        <dbReference type="EMBL" id="KAK9926334.1"/>
    </source>
</evidence>
<dbReference type="SUPFAM" id="SSF56112">
    <property type="entry name" value="Protein kinase-like (PK-like)"/>
    <property type="match status" value="1"/>
</dbReference>
<feature type="binding site" evidence="15">
    <location>
        <position position="412"/>
    </location>
    <ligand>
        <name>ATP</name>
        <dbReference type="ChEBI" id="CHEBI:30616"/>
    </ligand>
</feature>
<accession>A0AAW1WNF1</accession>
<evidence type="ECO:0000256" key="13">
    <source>
        <dbReference type="ARBA" id="ARBA00047899"/>
    </source>
</evidence>
<keyword evidence="11 17" id="KW-0472">Membrane</keyword>
<comment type="caution">
    <text evidence="20">The sequence shown here is derived from an EMBL/GenBank/DDBJ whole genome shotgun (WGS) entry which is preliminary data.</text>
</comment>
<evidence type="ECO:0000256" key="12">
    <source>
        <dbReference type="ARBA" id="ARBA00023180"/>
    </source>
</evidence>
<feature type="chain" id="PRO_5043329496" description="non-specific serine/threonine protein kinase" evidence="18">
    <location>
        <begin position="26"/>
        <end position="691"/>
    </location>
</feature>
<dbReference type="InterPro" id="IPR001245">
    <property type="entry name" value="Ser-Thr/Tyr_kinase_cat_dom"/>
</dbReference>
<dbReference type="SMART" id="SM00220">
    <property type="entry name" value="S_TKc"/>
    <property type="match status" value="1"/>
</dbReference>
<proteinExistence type="predicted"/>
<dbReference type="CDD" id="cd14066">
    <property type="entry name" value="STKc_IRAK"/>
    <property type="match status" value="1"/>
</dbReference>
<comment type="catalytic activity">
    <reaction evidence="13">
        <text>L-threonyl-[protein] + ATP = O-phospho-L-threonyl-[protein] + ADP + H(+)</text>
        <dbReference type="Rhea" id="RHEA:46608"/>
        <dbReference type="Rhea" id="RHEA-COMP:11060"/>
        <dbReference type="Rhea" id="RHEA-COMP:11605"/>
        <dbReference type="ChEBI" id="CHEBI:15378"/>
        <dbReference type="ChEBI" id="CHEBI:30013"/>
        <dbReference type="ChEBI" id="CHEBI:30616"/>
        <dbReference type="ChEBI" id="CHEBI:61977"/>
        <dbReference type="ChEBI" id="CHEBI:456216"/>
        <dbReference type="EC" id="2.7.11.1"/>
    </reaction>
</comment>
<name>A0AAW1WNF1_RUBAR</name>
<organism evidence="20 21">
    <name type="scientific">Rubus argutus</name>
    <name type="common">Southern blackberry</name>
    <dbReference type="NCBI Taxonomy" id="59490"/>
    <lineage>
        <taxon>Eukaryota</taxon>
        <taxon>Viridiplantae</taxon>
        <taxon>Streptophyta</taxon>
        <taxon>Embryophyta</taxon>
        <taxon>Tracheophyta</taxon>
        <taxon>Spermatophyta</taxon>
        <taxon>Magnoliopsida</taxon>
        <taxon>eudicotyledons</taxon>
        <taxon>Gunneridae</taxon>
        <taxon>Pentapetalae</taxon>
        <taxon>rosids</taxon>
        <taxon>fabids</taxon>
        <taxon>Rosales</taxon>
        <taxon>Rosaceae</taxon>
        <taxon>Rosoideae</taxon>
        <taxon>Rosoideae incertae sedis</taxon>
        <taxon>Rubus</taxon>
    </lineage>
</organism>
<feature type="domain" description="Protein kinase" evidence="19">
    <location>
        <begin position="384"/>
        <end position="673"/>
    </location>
</feature>
<evidence type="ECO:0000256" key="17">
    <source>
        <dbReference type="SAM" id="Phobius"/>
    </source>
</evidence>
<evidence type="ECO:0000256" key="5">
    <source>
        <dbReference type="ARBA" id="ARBA00022692"/>
    </source>
</evidence>
<keyword evidence="9 15" id="KW-0067">ATP-binding</keyword>
<feature type="region of interest" description="Disordered" evidence="16">
    <location>
        <begin position="260"/>
        <end position="290"/>
    </location>
</feature>
<protein>
    <recommendedName>
        <fullName evidence="2">non-specific serine/threonine protein kinase</fullName>
        <ecNumber evidence="2">2.7.11.1</ecNumber>
    </recommendedName>
</protein>
<comment type="subcellular location">
    <subcellularLocation>
        <location evidence="1">Membrane</location>
        <topology evidence="1">Single-pass type I membrane protein</topology>
    </subcellularLocation>
</comment>
<evidence type="ECO:0000256" key="14">
    <source>
        <dbReference type="ARBA" id="ARBA00048679"/>
    </source>
</evidence>
<evidence type="ECO:0000313" key="21">
    <source>
        <dbReference type="Proteomes" id="UP001457282"/>
    </source>
</evidence>
<dbReference type="PROSITE" id="PS00107">
    <property type="entry name" value="PROTEIN_KINASE_ATP"/>
    <property type="match status" value="1"/>
</dbReference>
<dbReference type="Gene3D" id="3.30.200.20">
    <property type="entry name" value="Phosphorylase Kinase, domain 1"/>
    <property type="match status" value="1"/>
</dbReference>
<keyword evidence="3" id="KW-0723">Serine/threonine-protein kinase</keyword>
<evidence type="ECO:0000256" key="1">
    <source>
        <dbReference type="ARBA" id="ARBA00004479"/>
    </source>
</evidence>
<keyword evidence="12" id="KW-0325">Glycoprotein</keyword>
<dbReference type="PROSITE" id="PS00108">
    <property type="entry name" value="PROTEIN_KINASE_ST"/>
    <property type="match status" value="1"/>
</dbReference>
<keyword evidence="5 17" id="KW-0812">Transmembrane</keyword>
<evidence type="ECO:0000256" key="15">
    <source>
        <dbReference type="PROSITE-ProRule" id="PRU10141"/>
    </source>
</evidence>
<reference evidence="20 21" key="1">
    <citation type="journal article" date="2023" name="G3 (Bethesda)">
        <title>A chromosome-length genome assembly and annotation of blackberry (Rubus argutus, cv. 'Hillquist').</title>
        <authorList>
            <person name="Bruna T."/>
            <person name="Aryal R."/>
            <person name="Dudchenko O."/>
            <person name="Sargent D.J."/>
            <person name="Mead D."/>
            <person name="Buti M."/>
            <person name="Cavallini A."/>
            <person name="Hytonen T."/>
            <person name="Andres J."/>
            <person name="Pham M."/>
            <person name="Weisz D."/>
            <person name="Mascagni F."/>
            <person name="Usai G."/>
            <person name="Natali L."/>
            <person name="Bassil N."/>
            <person name="Fernandez G.E."/>
            <person name="Lomsadze A."/>
            <person name="Armour M."/>
            <person name="Olukolu B."/>
            <person name="Poorten T."/>
            <person name="Britton C."/>
            <person name="Davik J."/>
            <person name="Ashrafi H."/>
            <person name="Aiden E.L."/>
            <person name="Borodovsky M."/>
            <person name="Worthington M."/>
        </authorList>
    </citation>
    <scope>NUCLEOTIDE SEQUENCE [LARGE SCALE GENOMIC DNA]</scope>
    <source>
        <strain evidence="20">PI 553951</strain>
    </source>
</reference>
<keyword evidence="7 15" id="KW-0547">Nucleotide-binding</keyword>
<dbReference type="FunFam" id="1.10.510.10:FF:000590">
    <property type="entry name" value="PR5-like receptor kinase"/>
    <property type="match status" value="1"/>
</dbReference>
<keyword evidence="8" id="KW-0418">Kinase</keyword>
<keyword evidence="6 18" id="KW-0732">Signal</keyword>
<dbReference type="AlphaFoldDB" id="A0AAW1WNF1"/>
<evidence type="ECO:0000256" key="11">
    <source>
        <dbReference type="ARBA" id="ARBA00023136"/>
    </source>
</evidence>
<evidence type="ECO:0000256" key="9">
    <source>
        <dbReference type="ARBA" id="ARBA00022840"/>
    </source>
</evidence>
<evidence type="ECO:0000256" key="2">
    <source>
        <dbReference type="ARBA" id="ARBA00012513"/>
    </source>
</evidence>
<evidence type="ECO:0000256" key="8">
    <source>
        <dbReference type="ARBA" id="ARBA00022777"/>
    </source>
</evidence>
<evidence type="ECO:0000259" key="19">
    <source>
        <dbReference type="PROSITE" id="PS50011"/>
    </source>
</evidence>
<dbReference type="Gene3D" id="1.10.510.10">
    <property type="entry name" value="Transferase(Phosphotransferase) domain 1"/>
    <property type="match status" value="1"/>
</dbReference>
<keyword evidence="21" id="KW-1185">Reference proteome</keyword>
<dbReference type="Pfam" id="PF13947">
    <property type="entry name" value="GUB_WAK_bind"/>
    <property type="match status" value="1"/>
</dbReference>
<gene>
    <name evidence="20" type="ORF">M0R45_023571</name>
</gene>
<evidence type="ECO:0000256" key="7">
    <source>
        <dbReference type="ARBA" id="ARBA00022741"/>
    </source>
</evidence>
<keyword evidence="4" id="KW-0808">Transferase</keyword>
<dbReference type="InterPro" id="IPR025287">
    <property type="entry name" value="WAK_GUB"/>
</dbReference>
<evidence type="ECO:0000256" key="3">
    <source>
        <dbReference type="ARBA" id="ARBA00022527"/>
    </source>
</evidence>
<dbReference type="GO" id="GO:0005524">
    <property type="term" value="F:ATP binding"/>
    <property type="evidence" value="ECO:0007669"/>
    <property type="project" value="UniProtKB-UniRule"/>
</dbReference>
<dbReference type="Proteomes" id="UP001457282">
    <property type="component" value="Unassembled WGS sequence"/>
</dbReference>
<dbReference type="GO" id="GO:0016020">
    <property type="term" value="C:membrane"/>
    <property type="evidence" value="ECO:0007669"/>
    <property type="project" value="UniProtKB-SubCell"/>
</dbReference>
<dbReference type="GO" id="GO:0004674">
    <property type="term" value="F:protein serine/threonine kinase activity"/>
    <property type="evidence" value="ECO:0007669"/>
    <property type="project" value="UniProtKB-KW"/>
</dbReference>